<evidence type="ECO:0000313" key="1">
    <source>
        <dbReference type="EMBL" id="KAK2864357.1"/>
    </source>
</evidence>
<dbReference type="EMBL" id="JAVHJS010000003">
    <property type="protein sequence ID" value="KAK2864357.1"/>
    <property type="molecule type" value="Genomic_DNA"/>
</dbReference>
<organism evidence="1 2">
    <name type="scientific">Tachysurus vachellii</name>
    <name type="common">Darkbarbel catfish</name>
    <name type="synonym">Pelteobagrus vachellii</name>
    <dbReference type="NCBI Taxonomy" id="175792"/>
    <lineage>
        <taxon>Eukaryota</taxon>
        <taxon>Metazoa</taxon>
        <taxon>Chordata</taxon>
        <taxon>Craniata</taxon>
        <taxon>Vertebrata</taxon>
        <taxon>Euteleostomi</taxon>
        <taxon>Actinopterygii</taxon>
        <taxon>Neopterygii</taxon>
        <taxon>Teleostei</taxon>
        <taxon>Ostariophysi</taxon>
        <taxon>Siluriformes</taxon>
        <taxon>Bagridae</taxon>
        <taxon>Tachysurus</taxon>
    </lineage>
</organism>
<dbReference type="AlphaFoldDB" id="A0AA88T525"/>
<comment type="caution">
    <text evidence="1">The sequence shown here is derived from an EMBL/GenBank/DDBJ whole genome shotgun (WGS) entry which is preliminary data.</text>
</comment>
<name>A0AA88T525_TACVA</name>
<evidence type="ECO:0000313" key="2">
    <source>
        <dbReference type="Proteomes" id="UP001187315"/>
    </source>
</evidence>
<keyword evidence="2" id="KW-1185">Reference proteome</keyword>
<dbReference type="Proteomes" id="UP001187315">
    <property type="component" value="Unassembled WGS sequence"/>
</dbReference>
<proteinExistence type="predicted"/>
<gene>
    <name evidence="1" type="ORF">Q7C36_003511</name>
</gene>
<protein>
    <submittedName>
        <fullName evidence="1">Uncharacterized protein</fullName>
    </submittedName>
</protein>
<sequence>MQEAVALSSGVPAIILQPHDLNPDGEGGICDGAAPTSVSSGNKVVSPDRLHVSCISTAFQLPFLARGGYQQDQRSEMLRLDASHMPARSMTLRYSQHLEYISMAVNGSE</sequence>
<accession>A0AA88T525</accession>
<reference evidence="1" key="1">
    <citation type="submission" date="2023-08" db="EMBL/GenBank/DDBJ databases">
        <title>Pelteobagrus vachellii genome.</title>
        <authorList>
            <person name="Liu H."/>
        </authorList>
    </citation>
    <scope>NUCLEOTIDE SEQUENCE</scope>
    <source>
        <strain evidence="1">PRFRI_2022a</strain>
        <tissue evidence="1">Muscle</tissue>
    </source>
</reference>